<organism evidence="2 3">
    <name type="scientific">Sporomusa sphaeroides DSM 2875</name>
    <dbReference type="NCBI Taxonomy" id="1337886"/>
    <lineage>
        <taxon>Bacteria</taxon>
        <taxon>Bacillati</taxon>
        <taxon>Bacillota</taxon>
        <taxon>Negativicutes</taxon>
        <taxon>Selenomonadales</taxon>
        <taxon>Sporomusaceae</taxon>
        <taxon>Sporomusa</taxon>
    </lineage>
</organism>
<dbReference type="SMART" id="SM00530">
    <property type="entry name" value="HTH_XRE"/>
    <property type="match status" value="1"/>
</dbReference>
<comment type="caution">
    <text evidence="2">The sequence shown here is derived from an EMBL/GenBank/DDBJ whole genome shotgun (WGS) entry which is preliminary data.</text>
</comment>
<dbReference type="SUPFAM" id="SSF47413">
    <property type="entry name" value="lambda repressor-like DNA-binding domains"/>
    <property type="match status" value="1"/>
</dbReference>
<dbReference type="Proteomes" id="UP000245702">
    <property type="component" value="Unassembled WGS sequence"/>
</dbReference>
<reference evidence="2 3" key="1">
    <citation type="submission" date="2016-01" db="EMBL/GenBank/DDBJ databases">
        <authorList>
            <person name="Brown R."/>
        </authorList>
    </citation>
    <scope>NUCLEOTIDE SEQUENCE [LARGE SCALE GENOMIC DNA]</scope>
    <source>
        <strain evidence="2">Sporomusa sphaeroides DSM 2875</strain>
    </source>
</reference>
<name>A0ABP2C1S9_9FIRM</name>
<evidence type="ECO:0000313" key="3">
    <source>
        <dbReference type="Proteomes" id="UP000245702"/>
    </source>
</evidence>
<dbReference type="InterPro" id="IPR001387">
    <property type="entry name" value="Cro/C1-type_HTH"/>
</dbReference>
<gene>
    <name evidence="2" type="ORF">SSPH_01064</name>
</gene>
<dbReference type="CDD" id="cd00093">
    <property type="entry name" value="HTH_XRE"/>
    <property type="match status" value="1"/>
</dbReference>
<evidence type="ECO:0000313" key="2">
    <source>
        <dbReference type="EMBL" id="CVK18426.1"/>
    </source>
</evidence>
<keyword evidence="3" id="KW-1185">Reference proteome</keyword>
<dbReference type="InterPro" id="IPR010982">
    <property type="entry name" value="Lambda_DNA-bd_dom_sf"/>
</dbReference>
<accession>A0ABP2C1S9</accession>
<feature type="domain" description="HTH cro/C1-type" evidence="1">
    <location>
        <begin position="6"/>
        <end position="61"/>
    </location>
</feature>
<dbReference type="EMBL" id="FCOW01000004">
    <property type="protein sequence ID" value="CVK18426.1"/>
    <property type="molecule type" value="Genomic_DNA"/>
</dbReference>
<dbReference type="PROSITE" id="PS50943">
    <property type="entry name" value="HTH_CROC1"/>
    <property type="match status" value="1"/>
</dbReference>
<dbReference type="Gene3D" id="1.10.260.40">
    <property type="entry name" value="lambda repressor-like DNA-binding domains"/>
    <property type="match status" value="1"/>
</dbReference>
<proteinExistence type="predicted"/>
<dbReference type="Pfam" id="PF01381">
    <property type="entry name" value="HTH_3"/>
    <property type="match status" value="1"/>
</dbReference>
<evidence type="ECO:0000259" key="1">
    <source>
        <dbReference type="PROSITE" id="PS50943"/>
    </source>
</evidence>
<sequence length="67" mass="7621">MERNYIKEYRKKRGIKTQAALARLAGVPESTLGEIERHKMLGNKETLQKIAAALQVAIEELYVPPKQ</sequence>
<dbReference type="RefSeq" id="WP_075756361.1">
    <property type="nucleotide sequence ID" value="NZ_CP146991.1"/>
</dbReference>
<protein>
    <submittedName>
        <fullName evidence="2">Helix-turn-helix protein</fullName>
    </submittedName>
</protein>